<dbReference type="Pfam" id="PF07681">
    <property type="entry name" value="DoxX"/>
    <property type="match status" value="1"/>
</dbReference>
<feature type="transmembrane region" description="Helical" evidence="6">
    <location>
        <begin position="92"/>
        <end position="109"/>
    </location>
</feature>
<keyword evidence="3 6" id="KW-1133">Transmembrane helix</keyword>
<sequence length="195" mass="20442">MEPLVTLVAVTGLLLLAGALGAMRLRRPTTALRGGLAAMFALTAGAHFVGMRDELVAMVPPALPAPGLLVTLTGIAELACALGLLWSRTARLSAAVLSVMLVVMFPANVHAATGDVPWYDELGPRTAMQTVFLAATITVLARPSRAATETPAEPSPAAPTSTAGPRPKTAAIRNPVPRQIRLPGRHPVRRVRRSR</sequence>
<feature type="transmembrane region" description="Helical" evidence="6">
    <location>
        <begin position="62"/>
        <end position="86"/>
    </location>
</feature>
<dbReference type="EMBL" id="CP163432">
    <property type="protein sequence ID" value="XDQ08363.1"/>
    <property type="molecule type" value="Genomic_DNA"/>
</dbReference>
<feature type="region of interest" description="Disordered" evidence="5">
    <location>
        <begin position="144"/>
        <end position="195"/>
    </location>
</feature>
<dbReference type="RefSeq" id="WP_369268818.1">
    <property type="nucleotide sequence ID" value="NZ_CP163432.1"/>
</dbReference>
<name>A0AB39MUC6_9ACTN</name>
<protein>
    <submittedName>
        <fullName evidence="7">DoxX family membrane protein</fullName>
    </submittedName>
</protein>
<dbReference type="PANTHER" id="PTHR36974:SF1">
    <property type="entry name" value="DOXX FAMILY MEMBRANE PROTEIN"/>
    <property type="match status" value="1"/>
</dbReference>
<evidence type="ECO:0000256" key="2">
    <source>
        <dbReference type="ARBA" id="ARBA00022692"/>
    </source>
</evidence>
<reference evidence="7" key="1">
    <citation type="submission" date="2024-07" db="EMBL/GenBank/DDBJ databases">
        <authorList>
            <person name="Yu S.T."/>
        </authorList>
    </citation>
    <scope>NUCLEOTIDE SEQUENCE</scope>
    <source>
        <strain evidence="7">R11</strain>
    </source>
</reference>
<evidence type="ECO:0000256" key="1">
    <source>
        <dbReference type="ARBA" id="ARBA00004141"/>
    </source>
</evidence>
<proteinExistence type="predicted"/>
<feature type="compositionally biased region" description="Basic residues" evidence="5">
    <location>
        <begin position="183"/>
        <end position="195"/>
    </location>
</feature>
<dbReference type="AlphaFoldDB" id="A0AB39MUC6"/>
<dbReference type="GO" id="GO:0016020">
    <property type="term" value="C:membrane"/>
    <property type="evidence" value="ECO:0007669"/>
    <property type="project" value="UniProtKB-SubCell"/>
</dbReference>
<dbReference type="InterPro" id="IPR032808">
    <property type="entry name" value="DoxX"/>
</dbReference>
<evidence type="ECO:0000313" key="7">
    <source>
        <dbReference type="EMBL" id="XDQ08363.1"/>
    </source>
</evidence>
<evidence type="ECO:0000256" key="4">
    <source>
        <dbReference type="ARBA" id="ARBA00023136"/>
    </source>
</evidence>
<keyword evidence="4 6" id="KW-0472">Membrane</keyword>
<feature type="transmembrane region" description="Helical" evidence="6">
    <location>
        <begin position="31"/>
        <end position="50"/>
    </location>
</feature>
<comment type="subcellular location">
    <subcellularLocation>
        <location evidence="1">Membrane</location>
        <topology evidence="1">Multi-pass membrane protein</topology>
    </subcellularLocation>
</comment>
<dbReference type="PANTHER" id="PTHR36974">
    <property type="entry name" value="MEMBRANE PROTEIN-RELATED"/>
    <property type="match status" value="1"/>
</dbReference>
<gene>
    <name evidence="7" type="ORF">AB5J55_01190</name>
</gene>
<organism evidence="7">
    <name type="scientific">Streptomyces sp. R11</name>
    <dbReference type="NCBI Taxonomy" id="3238625"/>
    <lineage>
        <taxon>Bacteria</taxon>
        <taxon>Bacillati</taxon>
        <taxon>Actinomycetota</taxon>
        <taxon>Actinomycetes</taxon>
        <taxon>Kitasatosporales</taxon>
        <taxon>Streptomycetaceae</taxon>
        <taxon>Streptomyces</taxon>
    </lineage>
</organism>
<evidence type="ECO:0000256" key="6">
    <source>
        <dbReference type="SAM" id="Phobius"/>
    </source>
</evidence>
<accession>A0AB39MUC6</accession>
<evidence type="ECO:0000256" key="3">
    <source>
        <dbReference type="ARBA" id="ARBA00022989"/>
    </source>
</evidence>
<keyword evidence="2 6" id="KW-0812">Transmembrane</keyword>
<evidence type="ECO:0000256" key="5">
    <source>
        <dbReference type="SAM" id="MobiDB-lite"/>
    </source>
</evidence>